<accession>A0A8B3CUX3</accession>
<comment type="caution">
    <text evidence="1">The sequence shown here is derived from an EMBL/GenBank/DDBJ whole genome shotgun (WGS) entry which is preliminary data.</text>
</comment>
<protein>
    <submittedName>
        <fullName evidence="1">Uncharacterized protein</fullName>
    </submittedName>
</protein>
<dbReference type="EMBL" id="QHCS01000001">
    <property type="protein sequence ID" value="RHX88044.1"/>
    <property type="molecule type" value="Genomic_DNA"/>
</dbReference>
<evidence type="ECO:0000313" key="1">
    <source>
        <dbReference type="EMBL" id="RHX88044.1"/>
    </source>
</evidence>
<gene>
    <name evidence="1" type="ORF">DLM78_03520</name>
</gene>
<organism evidence="1 2">
    <name type="scientific">Leptospira stimsonii</name>
    <dbReference type="NCBI Taxonomy" id="2202203"/>
    <lineage>
        <taxon>Bacteria</taxon>
        <taxon>Pseudomonadati</taxon>
        <taxon>Spirochaetota</taxon>
        <taxon>Spirochaetia</taxon>
        <taxon>Leptospirales</taxon>
        <taxon>Leptospiraceae</taxon>
        <taxon>Leptospira</taxon>
    </lineage>
</organism>
<reference evidence="2" key="1">
    <citation type="submission" date="2018-05" db="EMBL/GenBank/DDBJ databases">
        <title>Leptospira yasudae sp. nov. and Leptospira stimsonii sp. nov., two pathogenic species of the genus Leptospira isolated from environmental sources.</title>
        <authorList>
            <person name="Casanovas-Massana A."/>
            <person name="Hamond C."/>
            <person name="Santos L.A."/>
            <person name="Hacker K.P."/>
            <person name="Balassiano I."/>
            <person name="Medeiros M.A."/>
            <person name="Reis M.G."/>
            <person name="Ko A.I."/>
            <person name="Wunder E.A."/>
        </authorList>
    </citation>
    <scope>NUCLEOTIDE SEQUENCE [LARGE SCALE GENOMIC DNA]</scope>
    <source>
        <strain evidence="2">AMB6-RJ</strain>
    </source>
</reference>
<name>A0A8B3CUX3_9LEPT</name>
<dbReference type="AlphaFoldDB" id="A0A8B3CUX3"/>
<sequence length="96" mass="11121">MFFGNGSSKEPLKPELHWEGPKLSLSELLPIFLPKKESAQEIHGRMKCRIAFTSIFFTGKCSPFFLAPKRVRSFFFYKVRSFLDSSFPKVYGSPFF</sequence>
<proteinExistence type="predicted"/>
<dbReference type="Proteomes" id="UP000266669">
    <property type="component" value="Unassembled WGS sequence"/>
</dbReference>
<evidence type="ECO:0000313" key="2">
    <source>
        <dbReference type="Proteomes" id="UP000266669"/>
    </source>
</evidence>